<comment type="catalytic activity">
    <reaction evidence="9 10">
        <text>D-glyceraldehyde 3-phosphate = dihydroxyacetone phosphate</text>
        <dbReference type="Rhea" id="RHEA:18585"/>
        <dbReference type="ChEBI" id="CHEBI:57642"/>
        <dbReference type="ChEBI" id="CHEBI:59776"/>
        <dbReference type="EC" id="5.3.1.1"/>
    </reaction>
</comment>
<feature type="active site" description="Electrophile" evidence="9">
    <location>
        <position position="94"/>
    </location>
</feature>
<keyword evidence="6 9" id="KW-0963">Cytoplasm</keyword>
<dbReference type="PANTHER" id="PTHR21139">
    <property type="entry name" value="TRIOSEPHOSPHATE ISOMERASE"/>
    <property type="match status" value="1"/>
</dbReference>
<organism evidence="11 12">
    <name type="scientific">Anaerosalibacter massiliensis</name>
    <dbReference type="NCBI Taxonomy" id="1347392"/>
    <lineage>
        <taxon>Bacteria</taxon>
        <taxon>Bacillati</taxon>
        <taxon>Bacillota</taxon>
        <taxon>Tissierellia</taxon>
        <taxon>Tissierellales</taxon>
        <taxon>Sporanaerobacteraceae</taxon>
        <taxon>Anaerosalibacter</taxon>
    </lineage>
</organism>
<dbReference type="InterPro" id="IPR013785">
    <property type="entry name" value="Aldolase_TIM"/>
</dbReference>
<feature type="binding site" evidence="9">
    <location>
        <begin position="9"/>
        <end position="11"/>
    </location>
    <ligand>
        <name>substrate</name>
    </ligand>
</feature>
<dbReference type="Pfam" id="PF00121">
    <property type="entry name" value="TIM"/>
    <property type="match status" value="1"/>
</dbReference>
<dbReference type="HAMAP" id="MF_00147_B">
    <property type="entry name" value="TIM_B"/>
    <property type="match status" value="1"/>
</dbReference>
<dbReference type="GO" id="GO:0046166">
    <property type="term" value="P:glyceraldehyde-3-phosphate biosynthetic process"/>
    <property type="evidence" value="ECO:0007669"/>
    <property type="project" value="TreeGrafter"/>
</dbReference>
<evidence type="ECO:0000256" key="9">
    <source>
        <dbReference type="HAMAP-Rule" id="MF_00147"/>
    </source>
</evidence>
<dbReference type="InterPro" id="IPR000652">
    <property type="entry name" value="Triosephosphate_isomerase"/>
</dbReference>
<comment type="pathway">
    <text evidence="9 10">Carbohydrate biosynthesis; gluconeogenesis.</text>
</comment>
<evidence type="ECO:0000256" key="8">
    <source>
        <dbReference type="ARBA" id="ARBA00023235"/>
    </source>
</evidence>
<dbReference type="PROSITE" id="PS51440">
    <property type="entry name" value="TIM_2"/>
    <property type="match status" value="1"/>
</dbReference>
<evidence type="ECO:0000256" key="6">
    <source>
        <dbReference type="ARBA" id="ARBA00022490"/>
    </source>
</evidence>
<evidence type="ECO:0000313" key="12">
    <source>
        <dbReference type="Proteomes" id="UP001142078"/>
    </source>
</evidence>
<feature type="binding site" evidence="9">
    <location>
        <position position="212"/>
    </location>
    <ligand>
        <name>substrate</name>
    </ligand>
</feature>
<gene>
    <name evidence="9 11" type="primary">tpiA</name>
    <name evidence="11" type="ORF">NSA23_03180</name>
</gene>
<dbReference type="PANTHER" id="PTHR21139:SF42">
    <property type="entry name" value="TRIOSEPHOSPHATE ISOMERASE"/>
    <property type="match status" value="1"/>
</dbReference>
<dbReference type="GO" id="GO:0019563">
    <property type="term" value="P:glycerol catabolic process"/>
    <property type="evidence" value="ECO:0007669"/>
    <property type="project" value="TreeGrafter"/>
</dbReference>
<comment type="pathway">
    <text evidence="1 9 10">Carbohydrate degradation; glycolysis; D-glyceraldehyde 3-phosphate from glycerone phosphate: step 1/1.</text>
</comment>
<evidence type="ECO:0000256" key="4">
    <source>
        <dbReference type="ARBA" id="ARBA00019397"/>
    </source>
</evidence>
<comment type="subcellular location">
    <subcellularLocation>
        <location evidence="9 10">Cytoplasm</location>
    </subcellularLocation>
</comment>
<dbReference type="OrthoDB" id="9809429at2"/>
<dbReference type="AlphaFoldDB" id="A0A9X2MFJ6"/>
<dbReference type="NCBIfam" id="TIGR00419">
    <property type="entry name" value="tim"/>
    <property type="match status" value="1"/>
</dbReference>
<dbReference type="FunFam" id="3.20.20.70:FF:000016">
    <property type="entry name" value="Triosephosphate isomerase"/>
    <property type="match status" value="1"/>
</dbReference>
<keyword evidence="7 9" id="KW-0324">Glycolysis</keyword>
<dbReference type="GO" id="GO:0004807">
    <property type="term" value="F:triose-phosphate isomerase activity"/>
    <property type="evidence" value="ECO:0007669"/>
    <property type="project" value="UniProtKB-UniRule"/>
</dbReference>
<name>A0A9X2MFJ6_9FIRM</name>
<comment type="subunit">
    <text evidence="9 10">Homodimer.</text>
</comment>
<dbReference type="SUPFAM" id="SSF51351">
    <property type="entry name" value="Triosephosphate isomerase (TIM)"/>
    <property type="match status" value="1"/>
</dbReference>
<dbReference type="RefSeq" id="WP_042680231.1">
    <property type="nucleotide sequence ID" value="NZ_CABKTM010000018.1"/>
</dbReference>
<feature type="binding site" evidence="9">
    <location>
        <position position="172"/>
    </location>
    <ligand>
        <name>substrate</name>
    </ligand>
</feature>
<evidence type="ECO:0000256" key="5">
    <source>
        <dbReference type="ARBA" id="ARBA00022432"/>
    </source>
</evidence>
<dbReference type="InterPro" id="IPR022896">
    <property type="entry name" value="TrioseP_Isoase_bac/euk"/>
</dbReference>
<dbReference type="EC" id="5.3.1.1" evidence="3 9"/>
<evidence type="ECO:0000256" key="7">
    <source>
        <dbReference type="ARBA" id="ARBA00023152"/>
    </source>
</evidence>
<feature type="active site" description="Proton acceptor" evidence="9">
    <location>
        <position position="166"/>
    </location>
</feature>
<keyword evidence="5 9" id="KW-0312">Gluconeogenesis</keyword>
<keyword evidence="12" id="KW-1185">Reference proteome</keyword>
<dbReference type="GO" id="GO:0006096">
    <property type="term" value="P:glycolytic process"/>
    <property type="evidence" value="ECO:0007669"/>
    <property type="project" value="UniProtKB-UniRule"/>
</dbReference>
<dbReference type="PROSITE" id="PS00171">
    <property type="entry name" value="TIM_1"/>
    <property type="match status" value="1"/>
</dbReference>
<evidence type="ECO:0000256" key="3">
    <source>
        <dbReference type="ARBA" id="ARBA00011940"/>
    </source>
</evidence>
<comment type="similarity">
    <text evidence="2 9 10">Belongs to the triosephosphate isomerase family.</text>
</comment>
<dbReference type="EMBL" id="JANJZL010000002">
    <property type="protein sequence ID" value="MCR2043113.1"/>
    <property type="molecule type" value="Genomic_DNA"/>
</dbReference>
<accession>A0A9X2MFJ6</accession>
<comment type="function">
    <text evidence="9">Involved in the gluconeogenesis. Catalyzes stereospecifically the conversion of dihydroxyacetone phosphate (DHAP) to D-glyceraldehyde-3-phosphate (G3P).</text>
</comment>
<sequence>MRKPIIAGNWKMNKTIKEAVELVKDIKSGDRDDNVEAVLCVPFTNLMEVKREIEGTNIKLGAQNMHWEDSGAFTGEISPLMLKEIGIDYVIIGHSERRQYFNETDETVNKKVKTALKYDINPIVCVGETLEERESGKEKEVVKAQVLKALEDIEEKDIESIVIAYEPIWAIGTGKTASNKDANDIISFIRETIGNKYSKDISEKIRIQYGGSVKPANISELMDESDIDGALVGGASLKSEDFLKLINF</sequence>
<keyword evidence="8 9" id="KW-0413">Isomerase</keyword>
<dbReference type="GO" id="GO:0006094">
    <property type="term" value="P:gluconeogenesis"/>
    <property type="evidence" value="ECO:0007669"/>
    <property type="project" value="UniProtKB-UniRule"/>
</dbReference>
<dbReference type="InterPro" id="IPR020861">
    <property type="entry name" value="Triosephosphate_isomerase_AS"/>
</dbReference>
<dbReference type="GO" id="GO:0005829">
    <property type="term" value="C:cytosol"/>
    <property type="evidence" value="ECO:0007669"/>
    <property type="project" value="TreeGrafter"/>
</dbReference>
<evidence type="ECO:0000313" key="11">
    <source>
        <dbReference type="EMBL" id="MCR2043113.1"/>
    </source>
</evidence>
<feature type="binding site" evidence="9">
    <location>
        <begin position="233"/>
        <end position="234"/>
    </location>
    <ligand>
        <name>substrate</name>
    </ligand>
</feature>
<protein>
    <recommendedName>
        <fullName evidence="4 9">Triosephosphate isomerase</fullName>
        <shortName evidence="9">TIM</shortName>
        <shortName evidence="9">TPI</shortName>
        <ecNumber evidence="3 9">5.3.1.1</ecNumber>
    </recommendedName>
    <alternativeName>
        <fullName evidence="9">Triose-phosphate isomerase</fullName>
    </alternativeName>
</protein>
<evidence type="ECO:0000256" key="10">
    <source>
        <dbReference type="RuleBase" id="RU363013"/>
    </source>
</evidence>
<proteinExistence type="inferred from homology"/>
<dbReference type="Proteomes" id="UP001142078">
    <property type="component" value="Unassembled WGS sequence"/>
</dbReference>
<dbReference type="Gene3D" id="3.20.20.70">
    <property type="entry name" value="Aldolase class I"/>
    <property type="match status" value="1"/>
</dbReference>
<evidence type="ECO:0000256" key="1">
    <source>
        <dbReference type="ARBA" id="ARBA00004680"/>
    </source>
</evidence>
<dbReference type="InterPro" id="IPR035990">
    <property type="entry name" value="TIM_sf"/>
</dbReference>
<dbReference type="CDD" id="cd00311">
    <property type="entry name" value="TIM"/>
    <property type="match status" value="1"/>
</dbReference>
<reference evidence="11" key="1">
    <citation type="submission" date="2022-07" db="EMBL/GenBank/DDBJ databases">
        <title>Enhanced cultured diversity of the mouse gut microbiota enables custom-made synthetic communities.</title>
        <authorList>
            <person name="Afrizal A."/>
        </authorList>
    </citation>
    <scope>NUCLEOTIDE SEQUENCE</scope>
    <source>
        <strain evidence="11">DSM 29482</strain>
    </source>
</reference>
<evidence type="ECO:0000256" key="2">
    <source>
        <dbReference type="ARBA" id="ARBA00007422"/>
    </source>
</evidence>
<comment type="caution">
    <text evidence="11">The sequence shown here is derived from an EMBL/GenBank/DDBJ whole genome shotgun (WGS) entry which is preliminary data.</text>
</comment>